<dbReference type="InterPro" id="IPR048020">
    <property type="entry name" value="Transpos_IS3"/>
</dbReference>
<dbReference type="InterPro" id="IPR025948">
    <property type="entry name" value="HTH-like_dom"/>
</dbReference>
<dbReference type="PATRIC" id="fig|754093.4.peg.3693"/>
<sequence length="366" mass="41982">MYPGAVITTGYSMNPQRSGYYDRVQHAPSDRKQSDERLKLEIKVAHIRTRETYGTRRLQTELEDNGIIVGRDRLARLRKELRLHCKQKRKFRATTNSDHNLPVTPNLLNQNFTPTAPNQVWVADITYVATREGWLYLAGVKDVYTCEIVGYAMGERMTKELTGKALFMALRSQRPPAGLIHHTDRGSQYCAYDYRVIQEQSGLKTSMSRKGNCYDNAPMESFWGTLKNESLSHYRFKSRDEAISVIREYIEIFYNRHQGKISSDGCLKKEQMVVSAIASTPHILLSWAGDGIYCLAGVENRYQSNKGRRASDKTNQFLGQLCFAVCERQNHFVRCYGTVDICSAANTGVKLDSWRQRFAGNDWDVW</sequence>
<dbReference type="AlphaFoldDB" id="A0A0A6ZWW4"/>
<protein>
    <submittedName>
        <fullName evidence="2">Transposase</fullName>
    </submittedName>
</protein>
<dbReference type="Proteomes" id="UP000031647">
    <property type="component" value="Chromosome"/>
</dbReference>
<evidence type="ECO:0000259" key="1">
    <source>
        <dbReference type="PROSITE" id="PS50994"/>
    </source>
</evidence>
<dbReference type="PANTHER" id="PTHR46889:SF4">
    <property type="entry name" value="TRANSPOSASE INSO FOR INSERTION SEQUENCE ELEMENT IS911B-RELATED"/>
    <property type="match status" value="1"/>
</dbReference>
<dbReference type="PANTHER" id="PTHR46889">
    <property type="entry name" value="TRANSPOSASE INSF FOR INSERTION SEQUENCE IS3B-RELATED"/>
    <property type="match status" value="1"/>
</dbReference>
<feature type="domain" description="Integrase catalytic" evidence="1">
    <location>
        <begin position="113"/>
        <end position="276"/>
    </location>
</feature>
<dbReference type="Pfam" id="PF13276">
    <property type="entry name" value="HTH_21"/>
    <property type="match status" value="1"/>
</dbReference>
<evidence type="ECO:0000313" key="2">
    <source>
        <dbReference type="EMBL" id="AHA66623.1"/>
    </source>
</evidence>
<name>A0A0A6ZWW4_SHIDY</name>
<dbReference type="NCBIfam" id="NF033516">
    <property type="entry name" value="transpos_IS3"/>
    <property type="match status" value="1"/>
</dbReference>
<dbReference type="Gene3D" id="3.30.420.10">
    <property type="entry name" value="Ribonuclease H-like superfamily/Ribonuclease H"/>
    <property type="match status" value="1"/>
</dbReference>
<dbReference type="InterPro" id="IPR050900">
    <property type="entry name" value="Transposase_IS3/IS150/IS904"/>
</dbReference>
<accession>A0A0A6ZWW4</accession>
<dbReference type="InterPro" id="IPR036397">
    <property type="entry name" value="RNaseH_sf"/>
</dbReference>
<dbReference type="SUPFAM" id="SSF53098">
    <property type="entry name" value="Ribonuclease H-like"/>
    <property type="match status" value="1"/>
</dbReference>
<dbReference type="PROSITE" id="PS50994">
    <property type="entry name" value="INTEGRASE"/>
    <property type="match status" value="1"/>
</dbReference>
<dbReference type="InterPro" id="IPR012337">
    <property type="entry name" value="RNaseH-like_sf"/>
</dbReference>
<dbReference type="Pfam" id="PF00665">
    <property type="entry name" value="rve"/>
    <property type="match status" value="1"/>
</dbReference>
<reference evidence="2 3" key="1">
    <citation type="submission" date="2013-09" db="EMBL/GenBank/DDBJ databases">
        <title>Comparative genomics of Sd1617 to representative strains in evaluating its pathogenesis.</title>
        <authorList>
            <person name="Aksomboon Vongsawan A."/>
            <person name="Kapatral V."/>
            <person name="Vaisvil B."/>
            <person name="Serichantalergs O."/>
            <person name="Hale T.L."/>
            <person name="Mason C.J."/>
        </authorList>
    </citation>
    <scope>NUCLEOTIDE SEQUENCE [LARGE SCALE GENOMIC DNA]</scope>
    <source>
        <strain evidence="2 3">1617</strain>
    </source>
</reference>
<gene>
    <name evidence="2" type="ORF">Asd1617_03796</name>
</gene>
<proteinExistence type="predicted"/>
<dbReference type="KEGG" id="sdz:Asd1617_03796"/>
<dbReference type="InterPro" id="IPR001584">
    <property type="entry name" value="Integrase_cat-core"/>
</dbReference>
<dbReference type="HOGENOM" id="CLU_027402_4_2_6"/>
<evidence type="ECO:0000313" key="3">
    <source>
        <dbReference type="Proteomes" id="UP000031647"/>
    </source>
</evidence>
<dbReference type="Pfam" id="PF13333">
    <property type="entry name" value="rve_2"/>
    <property type="match status" value="1"/>
</dbReference>
<organism evidence="2 3">
    <name type="scientific">Shigella dysenteriae 1617</name>
    <dbReference type="NCBI Taxonomy" id="754093"/>
    <lineage>
        <taxon>Bacteria</taxon>
        <taxon>Pseudomonadati</taxon>
        <taxon>Pseudomonadota</taxon>
        <taxon>Gammaproteobacteria</taxon>
        <taxon>Enterobacterales</taxon>
        <taxon>Enterobacteriaceae</taxon>
        <taxon>Shigella</taxon>
    </lineage>
</organism>
<dbReference type="EMBL" id="CP006736">
    <property type="protein sequence ID" value="AHA66623.1"/>
    <property type="molecule type" value="Genomic_DNA"/>
</dbReference>
<dbReference type="GO" id="GO:0003676">
    <property type="term" value="F:nucleic acid binding"/>
    <property type="evidence" value="ECO:0007669"/>
    <property type="project" value="InterPro"/>
</dbReference>
<dbReference type="GO" id="GO:0015074">
    <property type="term" value="P:DNA integration"/>
    <property type="evidence" value="ECO:0007669"/>
    <property type="project" value="InterPro"/>
</dbReference>